<evidence type="ECO:0000313" key="2">
    <source>
        <dbReference type="Proteomes" id="UP000321501"/>
    </source>
</evidence>
<accession>A0A510KH10</accession>
<dbReference type="EMBL" id="AP019835">
    <property type="protein sequence ID" value="BBM49981.1"/>
    <property type="molecule type" value="Genomic_DNA"/>
</dbReference>
<dbReference type="AlphaFoldDB" id="A0A510KH10"/>
<gene>
    <name evidence="1" type="ORF">JMUB3934_1277</name>
</gene>
<dbReference type="Proteomes" id="UP000321501">
    <property type="component" value="Chromosome"/>
</dbReference>
<name>A0A510KH10_9FUSO</name>
<proteinExistence type="predicted"/>
<reference evidence="1 2" key="1">
    <citation type="submission" date="2019-07" db="EMBL/GenBank/DDBJ databases">
        <title>Complete Genome Sequence of Leptotrichia wadei Strain JMUB3934.</title>
        <authorList>
            <person name="Watanabe S."/>
            <person name="Cui L."/>
        </authorList>
    </citation>
    <scope>NUCLEOTIDE SEQUENCE [LARGE SCALE GENOMIC DNA]</scope>
    <source>
        <strain evidence="1 2">JMUB3934</strain>
    </source>
</reference>
<dbReference type="RefSeq" id="WP_146964400.1">
    <property type="nucleotide sequence ID" value="NZ_AP019835.1"/>
</dbReference>
<sequence>MENELKKILNTIYQEEKKLSIEEYMNLNRGIYINPLRICGIKYIKENINKVTFQEEIINLQKEKLEQQIKKEKEK</sequence>
<protein>
    <submittedName>
        <fullName evidence="1">Uncharacterized protein</fullName>
    </submittedName>
</protein>
<evidence type="ECO:0000313" key="1">
    <source>
        <dbReference type="EMBL" id="BBM49981.1"/>
    </source>
</evidence>
<organism evidence="1 2">
    <name type="scientific">Leptotrichia wadei</name>
    <dbReference type="NCBI Taxonomy" id="157687"/>
    <lineage>
        <taxon>Bacteria</taxon>
        <taxon>Fusobacteriati</taxon>
        <taxon>Fusobacteriota</taxon>
        <taxon>Fusobacteriia</taxon>
        <taxon>Fusobacteriales</taxon>
        <taxon>Leptotrichiaceae</taxon>
        <taxon>Leptotrichia</taxon>
    </lineage>
</organism>